<dbReference type="AlphaFoldDB" id="A0AAN9MRH3"/>
<keyword evidence="2" id="KW-1185">Reference proteome</keyword>
<dbReference type="SUPFAM" id="SSF141562">
    <property type="entry name" value="At5g01610-like"/>
    <property type="match status" value="1"/>
</dbReference>
<evidence type="ECO:0000313" key="2">
    <source>
        <dbReference type="Proteomes" id="UP001367508"/>
    </source>
</evidence>
<gene>
    <name evidence="1" type="ORF">VNO77_01215</name>
</gene>
<dbReference type="Gene3D" id="2.30.240.10">
    <property type="entry name" value="At5g01610-like"/>
    <property type="match status" value="1"/>
</dbReference>
<organism evidence="1 2">
    <name type="scientific">Canavalia gladiata</name>
    <name type="common">Sword bean</name>
    <name type="synonym">Dolichos gladiatus</name>
    <dbReference type="NCBI Taxonomy" id="3824"/>
    <lineage>
        <taxon>Eukaryota</taxon>
        <taxon>Viridiplantae</taxon>
        <taxon>Streptophyta</taxon>
        <taxon>Embryophyta</taxon>
        <taxon>Tracheophyta</taxon>
        <taxon>Spermatophyta</taxon>
        <taxon>Magnoliopsida</taxon>
        <taxon>eudicotyledons</taxon>
        <taxon>Gunneridae</taxon>
        <taxon>Pentapetalae</taxon>
        <taxon>rosids</taxon>
        <taxon>fabids</taxon>
        <taxon>Fabales</taxon>
        <taxon>Fabaceae</taxon>
        <taxon>Papilionoideae</taxon>
        <taxon>50 kb inversion clade</taxon>
        <taxon>NPAAA clade</taxon>
        <taxon>indigoferoid/millettioid clade</taxon>
        <taxon>Phaseoleae</taxon>
        <taxon>Canavalia</taxon>
    </lineage>
</organism>
<dbReference type="Proteomes" id="UP001367508">
    <property type="component" value="Unassembled WGS sequence"/>
</dbReference>
<dbReference type="InterPro" id="IPR036758">
    <property type="entry name" value="At5g01610-like"/>
</dbReference>
<reference evidence="1 2" key="1">
    <citation type="submission" date="2024-01" db="EMBL/GenBank/DDBJ databases">
        <title>The genomes of 5 underutilized Papilionoideae crops provide insights into root nodulation and disease resistanc.</title>
        <authorList>
            <person name="Jiang F."/>
        </authorList>
    </citation>
    <scope>NUCLEOTIDE SEQUENCE [LARGE SCALE GENOMIC DNA]</scope>
    <source>
        <strain evidence="1">LVBAO_FW01</strain>
        <tissue evidence="1">Leaves</tissue>
    </source>
</reference>
<name>A0AAN9MRH3_CANGL</name>
<dbReference type="PANTHER" id="PTHR31676">
    <property type="entry name" value="T31J12.3 PROTEIN-RELATED"/>
    <property type="match status" value="1"/>
</dbReference>
<dbReference type="PANTHER" id="PTHR31676:SF71">
    <property type="entry name" value="EXPRESSED PROTEIN"/>
    <property type="match status" value="1"/>
</dbReference>
<dbReference type="InterPro" id="IPR007493">
    <property type="entry name" value="DUF538"/>
</dbReference>
<dbReference type="EMBL" id="JAYMYQ010000001">
    <property type="protein sequence ID" value="KAK7359262.1"/>
    <property type="molecule type" value="Genomic_DNA"/>
</dbReference>
<accession>A0AAN9MRH3</accession>
<proteinExistence type="predicted"/>
<dbReference type="Pfam" id="PF04398">
    <property type="entry name" value="DUF538"/>
    <property type="match status" value="1"/>
</dbReference>
<protein>
    <submittedName>
        <fullName evidence="1">Uncharacterized protein</fullName>
    </submittedName>
</protein>
<sequence>MDKTRVIQVVTRKNNNTLKLWAREEFKIETPSPFSNGDKDQTETEIEIASLTTAIVGNWHHHSLTIATMASERSHVFVIAIFTTLLCFAVCEAKESVYELLPKYGLPSGLLPNTVTDYTLGEDGRFVVVLDKPCYVQFDYLVYYDTKISGKLNYGSITNLKGIQVQRFFLWLNVDEIRVDLPPSNNIYFQVGIINKKLNVDQFKTVRSCRNSLLSSPFHPRPIQHEVPMLLTE</sequence>
<comment type="caution">
    <text evidence="1">The sequence shown here is derived from an EMBL/GenBank/DDBJ whole genome shotgun (WGS) entry which is preliminary data.</text>
</comment>
<evidence type="ECO:0000313" key="1">
    <source>
        <dbReference type="EMBL" id="KAK7359262.1"/>
    </source>
</evidence>